<keyword evidence="3" id="KW-1185">Reference proteome</keyword>
<protein>
    <submittedName>
        <fullName evidence="2">MCE family protein</fullName>
    </submittedName>
</protein>
<evidence type="ECO:0000313" key="2">
    <source>
        <dbReference type="EMBL" id="MTE15929.1"/>
    </source>
</evidence>
<dbReference type="PANTHER" id="PTHR33371">
    <property type="entry name" value="INTERMEMBRANE PHOSPHOLIPID TRANSPORT SYSTEM BINDING PROTEIN MLAD-RELATED"/>
    <property type="match status" value="1"/>
</dbReference>
<evidence type="ECO:0000313" key="3">
    <source>
        <dbReference type="Proteomes" id="UP000432464"/>
    </source>
</evidence>
<dbReference type="InterPro" id="IPR003399">
    <property type="entry name" value="Mce/MlaD"/>
</dbReference>
<sequence>MRWGALASLGGIAAVTVVGASYLTFGVVRADPFAHYTDGSMVIADSGGVGVGSPILLTGMKIGTITSVDSTARGVEVGFRIDGDRRLPTDSDITIEQLSALGEPFVEFRPRTAGGPYLKDGQRLDTAAVKSPLSIPEVSRLVNKVMNQLDPKVAASLVSTLGVAFHDTDSSMPTLTRAGDLLAAAIMSREPRIAQLLNSFQVAASNIDGMSEATATAAPAFVQFEQSLEELINAVGKLVDRAPGPQAYVSGNGLAPFLSRLTDWLRHAGPELQALAPQLRPLADAAGTAGRQLDISSLISQALASTGDGAVRVQVGVK</sequence>
<organism evidence="2 3">
    <name type="scientific">Nocardia aurantiaca</name>
    <dbReference type="NCBI Taxonomy" id="2675850"/>
    <lineage>
        <taxon>Bacteria</taxon>
        <taxon>Bacillati</taxon>
        <taxon>Actinomycetota</taxon>
        <taxon>Actinomycetes</taxon>
        <taxon>Mycobacteriales</taxon>
        <taxon>Nocardiaceae</taxon>
        <taxon>Nocardia</taxon>
    </lineage>
</organism>
<dbReference type="RefSeq" id="WP_154790367.1">
    <property type="nucleotide sequence ID" value="NZ_WMBB01000012.1"/>
</dbReference>
<dbReference type="Proteomes" id="UP000432464">
    <property type="component" value="Unassembled WGS sequence"/>
</dbReference>
<dbReference type="PANTHER" id="PTHR33371:SF4">
    <property type="entry name" value="INTERMEMBRANE PHOSPHOLIPID TRANSPORT SYSTEM BINDING PROTEIN MLAD"/>
    <property type="match status" value="1"/>
</dbReference>
<dbReference type="EMBL" id="WMBB01000012">
    <property type="protein sequence ID" value="MTE15929.1"/>
    <property type="molecule type" value="Genomic_DNA"/>
</dbReference>
<dbReference type="AlphaFoldDB" id="A0A6I3L7X3"/>
<dbReference type="Pfam" id="PF02470">
    <property type="entry name" value="MlaD"/>
    <property type="match status" value="1"/>
</dbReference>
<name>A0A6I3L7X3_9NOCA</name>
<evidence type="ECO:0000259" key="1">
    <source>
        <dbReference type="Pfam" id="PF02470"/>
    </source>
</evidence>
<proteinExistence type="predicted"/>
<gene>
    <name evidence="2" type="ORF">GLP40_24555</name>
</gene>
<accession>A0A6I3L7X3</accession>
<reference evidence="2 3" key="1">
    <citation type="submission" date="2019-11" db="EMBL/GenBank/DDBJ databases">
        <title>Nocardia sp. nov. CT2-14 isolated from soil.</title>
        <authorList>
            <person name="Kanchanasin P."/>
            <person name="Tanasupawat S."/>
            <person name="Yuki M."/>
            <person name="Kudo T."/>
        </authorList>
    </citation>
    <scope>NUCLEOTIDE SEQUENCE [LARGE SCALE GENOMIC DNA]</scope>
    <source>
        <strain evidence="2 3">CT2-14</strain>
    </source>
</reference>
<comment type="caution">
    <text evidence="2">The sequence shown here is derived from an EMBL/GenBank/DDBJ whole genome shotgun (WGS) entry which is preliminary data.</text>
</comment>
<feature type="domain" description="Mce/MlaD" evidence="1">
    <location>
        <begin position="43"/>
        <end position="110"/>
    </location>
</feature>
<dbReference type="InterPro" id="IPR052336">
    <property type="entry name" value="MlaD_Phospholipid_Transporter"/>
</dbReference>